<comment type="caution">
    <text evidence="1">The sequence shown here is derived from an EMBL/GenBank/DDBJ whole genome shotgun (WGS) entry which is preliminary data.</text>
</comment>
<dbReference type="Proteomes" id="UP000247612">
    <property type="component" value="Unassembled WGS sequence"/>
</dbReference>
<evidence type="ECO:0000313" key="1">
    <source>
        <dbReference type="EMBL" id="PXX73405.1"/>
    </source>
</evidence>
<organism evidence="1 2">
    <name type="scientific">Dielma fastidiosa</name>
    <dbReference type="NCBI Taxonomy" id="1034346"/>
    <lineage>
        <taxon>Bacteria</taxon>
        <taxon>Bacillati</taxon>
        <taxon>Bacillota</taxon>
        <taxon>Erysipelotrichia</taxon>
        <taxon>Erysipelotrichales</taxon>
        <taxon>Erysipelotrichaceae</taxon>
        <taxon>Dielma</taxon>
    </lineage>
</organism>
<dbReference type="RefSeq" id="WP_110370675.1">
    <property type="nucleotide sequence ID" value="NZ_QJKH01000039.1"/>
</dbReference>
<name>A0A318KDB8_9FIRM</name>
<keyword evidence="2" id="KW-1185">Reference proteome</keyword>
<evidence type="ECO:0000313" key="2">
    <source>
        <dbReference type="Proteomes" id="UP000247612"/>
    </source>
</evidence>
<protein>
    <submittedName>
        <fullName evidence="1">Uncharacterized protein</fullName>
    </submittedName>
</protein>
<dbReference type="AlphaFoldDB" id="A0A318KDB8"/>
<reference evidence="1 2" key="1">
    <citation type="submission" date="2018-05" db="EMBL/GenBank/DDBJ databases">
        <title>Genomic Encyclopedia of Type Strains, Phase IV (KMG-IV): sequencing the most valuable type-strain genomes for metagenomic binning, comparative biology and taxonomic classification.</title>
        <authorList>
            <person name="Goeker M."/>
        </authorList>
    </citation>
    <scope>NUCLEOTIDE SEQUENCE [LARGE SCALE GENOMIC DNA]</scope>
    <source>
        <strain evidence="1 2">JC118</strain>
    </source>
</reference>
<sequence length="77" mass="8632">MRKENYACIITKHFGSNSDEIVTERYDKSTGATTEVVEPLSKYATHPTGYRHQLELLGYVRIKETGGAFNGIYGSTE</sequence>
<accession>A0A318KDB8</accession>
<gene>
    <name evidence="1" type="ORF">DES51_1398</name>
</gene>
<proteinExistence type="predicted"/>
<dbReference type="EMBL" id="QJKH01000039">
    <property type="protein sequence ID" value="PXX73405.1"/>
    <property type="molecule type" value="Genomic_DNA"/>
</dbReference>